<dbReference type="PANTHER" id="PTHR11669">
    <property type="entry name" value="REPLICATION FACTOR C / DNA POLYMERASE III GAMMA-TAU SUBUNIT"/>
    <property type="match status" value="1"/>
</dbReference>
<comment type="similarity">
    <text evidence="1">Belongs to the DnaX/STICHEL family.</text>
</comment>
<accession>A0AAX6HTU4</accession>
<evidence type="ECO:0000313" key="10">
    <source>
        <dbReference type="EMBL" id="KAJ6844131.1"/>
    </source>
</evidence>
<dbReference type="GO" id="GO:0006261">
    <property type="term" value="P:DNA-templated DNA replication"/>
    <property type="evidence" value="ECO:0007669"/>
    <property type="project" value="TreeGrafter"/>
</dbReference>
<keyword evidence="3" id="KW-0547">Nucleotide-binding</keyword>
<dbReference type="SUPFAM" id="SSF52540">
    <property type="entry name" value="P-loop containing nucleoside triphosphate hydrolases"/>
    <property type="match status" value="1"/>
</dbReference>
<dbReference type="CDD" id="cd18137">
    <property type="entry name" value="HLD_clamp_pol_III_gamma_tau"/>
    <property type="match status" value="1"/>
</dbReference>
<dbReference type="Pfam" id="PF12169">
    <property type="entry name" value="DNA_pol3_gamma3"/>
    <property type="match status" value="1"/>
</dbReference>
<dbReference type="GO" id="GO:0003689">
    <property type="term" value="F:DNA clamp loader activity"/>
    <property type="evidence" value="ECO:0007669"/>
    <property type="project" value="TreeGrafter"/>
</dbReference>
<dbReference type="Pfam" id="PF22608">
    <property type="entry name" value="DNAX_ATPase_lid"/>
    <property type="match status" value="1"/>
</dbReference>
<gene>
    <name evidence="10" type="ORF">M6B38_290600</name>
</gene>
<dbReference type="GO" id="GO:0003887">
    <property type="term" value="F:DNA-directed DNA polymerase activity"/>
    <property type="evidence" value="ECO:0007669"/>
    <property type="project" value="InterPro"/>
</dbReference>
<dbReference type="InterPro" id="IPR045085">
    <property type="entry name" value="HLD_clamp_pol_III_gamma_tau"/>
</dbReference>
<dbReference type="Gene3D" id="1.10.8.60">
    <property type="match status" value="1"/>
</dbReference>
<dbReference type="Gene3D" id="1.20.272.10">
    <property type="match status" value="1"/>
</dbReference>
<name>A0AAX6HTU4_IRIPA</name>
<evidence type="ECO:0000256" key="4">
    <source>
        <dbReference type="ARBA" id="ARBA00022833"/>
    </source>
</evidence>
<evidence type="ECO:0000259" key="7">
    <source>
        <dbReference type="Pfam" id="PF12169"/>
    </source>
</evidence>
<keyword evidence="11" id="KW-1185">Reference proteome</keyword>
<dbReference type="GO" id="GO:0005524">
    <property type="term" value="F:ATP binding"/>
    <property type="evidence" value="ECO:0007669"/>
    <property type="project" value="UniProtKB-KW"/>
</dbReference>
<dbReference type="GO" id="GO:0006281">
    <property type="term" value="P:DNA repair"/>
    <property type="evidence" value="ECO:0007669"/>
    <property type="project" value="TreeGrafter"/>
</dbReference>
<dbReference type="EMBL" id="JANAVB010006600">
    <property type="protein sequence ID" value="KAJ6844131.1"/>
    <property type="molecule type" value="Genomic_DNA"/>
</dbReference>
<keyword evidence="2" id="KW-0479">Metal-binding</keyword>
<evidence type="ECO:0000256" key="2">
    <source>
        <dbReference type="ARBA" id="ARBA00022723"/>
    </source>
</evidence>
<comment type="caution">
    <text evidence="10">The sequence shown here is derived from an EMBL/GenBank/DDBJ whole genome shotgun (WGS) entry which is preliminary data.</text>
</comment>
<feature type="domain" description="STICHEL DnaA-N-like alpha-beta" evidence="9">
    <location>
        <begin position="306"/>
        <end position="386"/>
    </location>
</feature>
<evidence type="ECO:0000259" key="9">
    <source>
        <dbReference type="Pfam" id="PF23007"/>
    </source>
</evidence>
<dbReference type="InterPro" id="IPR022754">
    <property type="entry name" value="DNA_pol_III_gamma-3"/>
</dbReference>
<sequence length="615" mass="68486">MIVIHCLLFPGMPYQRCQKFFFPKLRDSDIICTLQWIATSEGLQIDKDALKLIASRSDGSLRDAETTLDQLTLLGQRISLPLVQELVGLVSDEKLVDLLDLALSADTVNTVKSLREVIETGVEPLGLISQLATIITDILAGSYVFTRERLRRNFFRHSSLSKEDMERLRQALKTLSEAEKQLRMSNDRSTWLTAALLQLAPDQQYTLPTSSAYTSLNQSPLGVNQINKGDLPRNSADEGFLCSDRGCLRGIVLGNHSGRGACLVNGNSKRGITSYIIEKRNCDHSLEGPIQFAEATDANGGFKGCRSCKDYEQIWRVALDNIQSDTLKQFLFAEGKLGLVSLGTAPMVELMFTSPANKAKAEKCRGQILQAFESALHSAVRLGIRCENRLAEKQDLYIPLDVLASEKGSQLTIRHQSMTNQRSKFPGSENCMKGLPSDNVVKGTSSSQSRRFHNDPLDKGEITGIRVASPQDHRKIRPNDSTAGCTVKSLNNMWLDEASSMQYQPSLGLIQSGENPEQHNRQSLVRRKVSLARVIQHAEGCAQRGGWSRRKAISIAEKLEQENMRLEPRSRSLLCWRVPRIPPGKLPPLRIRSKKPCCLQKMVTFGRCLGARSPR</sequence>
<keyword evidence="5" id="KW-0067">ATP-binding</keyword>
<organism evidence="10 11">
    <name type="scientific">Iris pallida</name>
    <name type="common">Sweet iris</name>
    <dbReference type="NCBI Taxonomy" id="29817"/>
    <lineage>
        <taxon>Eukaryota</taxon>
        <taxon>Viridiplantae</taxon>
        <taxon>Streptophyta</taxon>
        <taxon>Embryophyta</taxon>
        <taxon>Tracheophyta</taxon>
        <taxon>Spermatophyta</taxon>
        <taxon>Magnoliopsida</taxon>
        <taxon>Liliopsida</taxon>
        <taxon>Asparagales</taxon>
        <taxon>Iridaceae</taxon>
        <taxon>Iridoideae</taxon>
        <taxon>Irideae</taxon>
        <taxon>Iris</taxon>
    </lineage>
</organism>
<dbReference type="InterPro" id="IPR027417">
    <property type="entry name" value="P-loop_NTPase"/>
</dbReference>
<reference evidence="10" key="2">
    <citation type="submission" date="2023-04" db="EMBL/GenBank/DDBJ databases">
        <authorList>
            <person name="Bruccoleri R.E."/>
            <person name="Oakeley E.J."/>
            <person name="Faust A.-M."/>
            <person name="Dessus-Babus S."/>
            <person name="Altorfer M."/>
            <person name="Burckhardt D."/>
            <person name="Oertli M."/>
            <person name="Naumann U."/>
            <person name="Petersen F."/>
            <person name="Wong J."/>
        </authorList>
    </citation>
    <scope>NUCLEOTIDE SEQUENCE</scope>
    <source>
        <strain evidence="10">GSM-AAB239-AS_SAM_17_03QT</strain>
        <tissue evidence="10">Leaf</tissue>
    </source>
</reference>
<feature type="coiled-coil region" evidence="6">
    <location>
        <begin position="161"/>
        <end position="188"/>
    </location>
</feature>
<dbReference type="InterPro" id="IPR050238">
    <property type="entry name" value="DNA_Rep/Repair_Clamp_Loader"/>
</dbReference>
<keyword evidence="6" id="KW-0175">Coiled coil</keyword>
<evidence type="ECO:0000256" key="5">
    <source>
        <dbReference type="ARBA" id="ARBA00022840"/>
    </source>
</evidence>
<dbReference type="InterPro" id="IPR008921">
    <property type="entry name" value="DNA_pol3_clamp-load_cplx_C"/>
</dbReference>
<feature type="domain" description="DNA polymerase III subunit gamma/tau helical lid" evidence="8">
    <location>
        <begin position="33"/>
        <end position="72"/>
    </location>
</feature>
<dbReference type="SUPFAM" id="SSF48019">
    <property type="entry name" value="post-AAA+ oligomerization domain-like"/>
    <property type="match status" value="1"/>
</dbReference>
<reference evidence="10" key="1">
    <citation type="journal article" date="2023" name="GigaByte">
        <title>Genome assembly of the bearded iris, Iris pallida Lam.</title>
        <authorList>
            <person name="Bruccoleri R.E."/>
            <person name="Oakeley E.J."/>
            <person name="Faust A.M.E."/>
            <person name="Altorfer M."/>
            <person name="Dessus-Babus S."/>
            <person name="Burckhardt D."/>
            <person name="Oertli M."/>
            <person name="Naumann U."/>
            <person name="Petersen F."/>
            <person name="Wong J."/>
        </authorList>
    </citation>
    <scope>NUCLEOTIDE SEQUENCE</scope>
    <source>
        <strain evidence="10">GSM-AAB239-AS_SAM_17_03QT</strain>
    </source>
</reference>
<dbReference type="GO" id="GO:0046872">
    <property type="term" value="F:metal ion binding"/>
    <property type="evidence" value="ECO:0007669"/>
    <property type="project" value="UniProtKB-KW"/>
</dbReference>
<dbReference type="InterPro" id="IPR054506">
    <property type="entry name" value="DnaA_N-like_STI"/>
</dbReference>
<evidence type="ECO:0000256" key="1">
    <source>
        <dbReference type="ARBA" id="ARBA00006360"/>
    </source>
</evidence>
<dbReference type="Proteomes" id="UP001140949">
    <property type="component" value="Unassembled WGS sequence"/>
</dbReference>
<evidence type="ECO:0000256" key="6">
    <source>
        <dbReference type="SAM" id="Coils"/>
    </source>
</evidence>
<dbReference type="FunFam" id="1.10.8.60:FF:000013">
    <property type="entry name" value="DNA polymerase III subunit gamma/tau"/>
    <property type="match status" value="1"/>
</dbReference>
<keyword evidence="4" id="KW-0862">Zinc</keyword>
<dbReference type="GO" id="GO:0003677">
    <property type="term" value="F:DNA binding"/>
    <property type="evidence" value="ECO:0007669"/>
    <property type="project" value="InterPro"/>
</dbReference>
<dbReference type="Pfam" id="PF23007">
    <property type="entry name" value="DnaA_N-like_STI"/>
    <property type="match status" value="1"/>
</dbReference>
<feature type="domain" description="DNA polymerase III gamma subunit" evidence="7">
    <location>
        <begin position="79"/>
        <end position="200"/>
    </location>
</feature>
<dbReference type="GO" id="GO:0005663">
    <property type="term" value="C:DNA replication factor C complex"/>
    <property type="evidence" value="ECO:0007669"/>
    <property type="project" value="TreeGrafter"/>
</dbReference>
<evidence type="ECO:0000259" key="8">
    <source>
        <dbReference type="Pfam" id="PF22608"/>
    </source>
</evidence>
<evidence type="ECO:0000313" key="11">
    <source>
        <dbReference type="Proteomes" id="UP001140949"/>
    </source>
</evidence>
<protein>
    <submittedName>
        <fullName evidence="10">Protein STICHEL-like 4</fullName>
    </submittedName>
</protein>
<dbReference type="PANTHER" id="PTHR11669:SF46">
    <property type="entry name" value="PROTEIN STICHEL-LIKE 3"/>
    <property type="match status" value="1"/>
</dbReference>
<proteinExistence type="inferred from homology"/>
<evidence type="ECO:0000256" key="3">
    <source>
        <dbReference type="ARBA" id="ARBA00022741"/>
    </source>
</evidence>
<dbReference type="AlphaFoldDB" id="A0AAX6HTU4"/>